<reference evidence="1 2" key="1">
    <citation type="submission" date="2024-05" db="EMBL/GenBank/DDBJ databases">
        <title>Genome Sequence and Characterization of the New Strain Purple Sulfur Bacterium of Genus Thioalkalicoccus.</title>
        <authorList>
            <person name="Bryantseva I.A."/>
            <person name="Kyndt J.A."/>
            <person name="Imhoff J.F."/>
        </authorList>
    </citation>
    <scope>NUCLEOTIDE SEQUENCE [LARGE SCALE GENOMIC DNA]</scope>
    <source>
        <strain evidence="1 2">Um2</strain>
    </source>
</reference>
<evidence type="ECO:0000313" key="1">
    <source>
        <dbReference type="EMBL" id="MEY6433025.1"/>
    </source>
</evidence>
<accession>A0ABV4BES4</accession>
<organism evidence="1 2">
    <name type="scientific">Thioalkalicoccus limnaeus</name>
    <dbReference type="NCBI Taxonomy" id="120681"/>
    <lineage>
        <taxon>Bacteria</taxon>
        <taxon>Pseudomonadati</taxon>
        <taxon>Pseudomonadota</taxon>
        <taxon>Gammaproteobacteria</taxon>
        <taxon>Chromatiales</taxon>
        <taxon>Chromatiaceae</taxon>
        <taxon>Thioalkalicoccus</taxon>
    </lineage>
</organism>
<sequence length="93" mass="10342">MSTRFNVVYSGELKAGVRSQHVIADFAARFRIPQEQARTLILGGRAMVLKRDVDAESAELYRAALEQVGLVVRVEPLALPRAELGLVPRDLLR</sequence>
<dbReference type="RefSeq" id="WP_369667406.1">
    <property type="nucleotide sequence ID" value="NZ_JBDKXB010000014.1"/>
</dbReference>
<comment type="caution">
    <text evidence="1">The sequence shown here is derived from an EMBL/GenBank/DDBJ whole genome shotgun (WGS) entry which is preliminary data.</text>
</comment>
<dbReference type="Proteomes" id="UP001564408">
    <property type="component" value="Unassembled WGS sequence"/>
</dbReference>
<keyword evidence="2" id="KW-1185">Reference proteome</keyword>
<gene>
    <name evidence="1" type="ORF">ABC977_11480</name>
</gene>
<dbReference type="EMBL" id="JBDKXB010000014">
    <property type="protein sequence ID" value="MEY6433025.1"/>
    <property type="molecule type" value="Genomic_DNA"/>
</dbReference>
<proteinExistence type="predicted"/>
<name>A0ABV4BES4_9GAMM</name>
<evidence type="ECO:0000313" key="2">
    <source>
        <dbReference type="Proteomes" id="UP001564408"/>
    </source>
</evidence>
<protein>
    <submittedName>
        <fullName evidence="1">Uncharacterized protein</fullName>
    </submittedName>
</protein>